<evidence type="ECO:0000256" key="1">
    <source>
        <dbReference type="ARBA" id="ARBA00001445"/>
    </source>
</evidence>
<feature type="domain" description="Alpha-L-rhamnosidase concanavalin-like" evidence="3">
    <location>
        <begin position="326"/>
        <end position="409"/>
    </location>
</feature>
<evidence type="ECO:0000313" key="7">
    <source>
        <dbReference type="Proteomes" id="UP000823912"/>
    </source>
</evidence>
<dbReference type="Gene3D" id="2.60.120.260">
    <property type="entry name" value="Galactose-binding domain-like"/>
    <property type="match status" value="2"/>
</dbReference>
<evidence type="ECO:0000256" key="2">
    <source>
        <dbReference type="ARBA" id="ARBA00012652"/>
    </source>
</evidence>
<organism evidence="6 7">
    <name type="scientific">Candidatus Pullilachnospira gallistercoris</name>
    <dbReference type="NCBI Taxonomy" id="2840911"/>
    <lineage>
        <taxon>Bacteria</taxon>
        <taxon>Bacillati</taxon>
        <taxon>Bacillota</taxon>
        <taxon>Clostridia</taxon>
        <taxon>Lachnospirales</taxon>
        <taxon>Lachnospiraceae</taxon>
        <taxon>Lachnospiraceae incertae sedis</taxon>
        <taxon>Candidatus Pullilachnospira</taxon>
    </lineage>
</organism>
<dbReference type="Gene3D" id="1.50.10.10">
    <property type="match status" value="1"/>
</dbReference>
<sequence>MVFQNFSGVDEKTTLSWKYTGEGEDAFQKSCRIRVKDAQGRISDTGEMETERHQGMPFPDMEWRSFTEYQVQVEGKDRGGNLTESGWITFVTGALVPEDFQGQWIGTGEGKPFYARKRWNLTKKVKSAYALVCGLGQFRFYINGKKVSDHELDPGWTNYDRKVQYVMFDIAPYLREGENVFGVSVGNGFYLGDKGGRYFFEMPPEAMKRFMPPNTNGYRPFGDALPLKGMFLLCYADGSSDVICTGSSWKVRQSACLLANVYGSEIYDARKDPAGWNDVFFDDGTWAPAVKVEGPKGRLTAQGQPPIVVKKVCEAKLIARQEDGDLYDLGQNMSCMLEISVKGKRGDRVELLPAEKLDERGKIDQMAKNWNMIDVSCTYILSGDPAGETWRQEFSYVGGRYVLVKGAAPADEAAFADGTESADQAAFAGKTGSADEAALADGADTADGGPAAEGSGTTLLALRGYYIVSDSPVTGSFWCDDRRYNQVYDLIAEAMDSNLKSVHTDCPTIEKTAWLEESHLLAPSLMFYRDVRDLWRKIFCDAATDQYSADTAENGLDGKPFFRGAGFLPPIAPSYGKFIADTPLGNFWDLIAWGSFLILGAKWFYEYYGDLSMIRNYYGADCAYMDYLRTKITEDGFIVHGLGDWGNPQAGAQATANVETAFYYEDLVTMAEFAGLLGKQEDEKRFKDLAEEVRGNYNEKLLVKDPAGRWCYRAWDHREELFCTQACQALPLHFGMVPEDKKKDVTDTLLELLEPSGFVSGEIGFPAILRCLQESGHQDLIWKLAMREDTFSFYHFVQTGETALGEYWEDNPRSHNHDMMGSLMECYYTGIAGIRGLEPGFARAEIRPYLPKGIKRMKCSYGSAQGVVALEVDTAGADGAGAKTDTGKADGAGADGRGGTVAGGVTVSVLIPAGMEAELDLTALGLDVKKWLTPGRYRFASESV</sequence>
<dbReference type="InterPro" id="IPR035396">
    <property type="entry name" value="Bac_rhamnosid6H"/>
</dbReference>
<gene>
    <name evidence="6" type="ORF">IAA55_09550</name>
</gene>
<dbReference type="EMBL" id="DVHM01000159">
    <property type="protein sequence ID" value="HIR71511.1"/>
    <property type="molecule type" value="Genomic_DNA"/>
</dbReference>
<comment type="caution">
    <text evidence="6">The sequence shown here is derived from an EMBL/GenBank/DDBJ whole genome shotgun (WGS) entry which is preliminary data.</text>
</comment>
<dbReference type="AlphaFoldDB" id="A0A9D1EBJ5"/>
<evidence type="ECO:0000259" key="5">
    <source>
        <dbReference type="Pfam" id="PF17389"/>
    </source>
</evidence>
<dbReference type="Pfam" id="PF17389">
    <property type="entry name" value="Bac_rhamnosid6H"/>
    <property type="match status" value="1"/>
</dbReference>
<dbReference type="InterPro" id="IPR016007">
    <property type="entry name" value="Alpha_rhamnosid"/>
</dbReference>
<feature type="domain" description="Bacterial alpha-L-rhamnosidase N-terminal" evidence="4">
    <location>
        <begin position="123"/>
        <end position="310"/>
    </location>
</feature>
<evidence type="ECO:0000313" key="6">
    <source>
        <dbReference type="EMBL" id="HIR71511.1"/>
    </source>
</evidence>
<dbReference type="EC" id="3.2.1.40" evidence="2"/>
<dbReference type="InterPro" id="IPR012341">
    <property type="entry name" value="6hp_glycosidase-like_sf"/>
</dbReference>
<dbReference type="PANTHER" id="PTHR33307">
    <property type="entry name" value="ALPHA-RHAMNOSIDASE (EUROFUNG)"/>
    <property type="match status" value="1"/>
</dbReference>
<reference evidence="6" key="1">
    <citation type="submission" date="2020-10" db="EMBL/GenBank/DDBJ databases">
        <authorList>
            <person name="Gilroy R."/>
        </authorList>
    </citation>
    <scope>NUCLEOTIDE SEQUENCE</scope>
    <source>
        <strain evidence="6">ChiSjej5B23-6657</strain>
    </source>
</reference>
<dbReference type="Pfam" id="PF25788">
    <property type="entry name" value="Ig_Rha78A_N"/>
    <property type="match status" value="1"/>
</dbReference>
<dbReference type="InterPro" id="IPR008902">
    <property type="entry name" value="Rhamnosid_concanavalin"/>
</dbReference>
<comment type="catalytic activity">
    <reaction evidence="1">
        <text>Hydrolysis of terminal non-reducing alpha-L-rhamnose residues in alpha-L-rhamnosides.</text>
        <dbReference type="EC" id="3.2.1.40"/>
    </reaction>
</comment>
<evidence type="ECO:0000259" key="3">
    <source>
        <dbReference type="Pfam" id="PF05592"/>
    </source>
</evidence>
<feature type="domain" description="Alpha-L-rhamnosidase six-hairpin glycosidase" evidence="5">
    <location>
        <begin position="474"/>
        <end position="829"/>
    </location>
</feature>
<dbReference type="SUPFAM" id="SSF48208">
    <property type="entry name" value="Six-hairpin glycosidases"/>
    <property type="match status" value="1"/>
</dbReference>
<dbReference type="InterPro" id="IPR008928">
    <property type="entry name" value="6-hairpin_glycosidase_sf"/>
</dbReference>
<dbReference type="Pfam" id="PF05592">
    <property type="entry name" value="Bac_rhamnosid"/>
    <property type="match status" value="1"/>
</dbReference>
<accession>A0A9D1EBJ5</accession>
<dbReference type="Proteomes" id="UP000823912">
    <property type="component" value="Unassembled WGS sequence"/>
</dbReference>
<proteinExistence type="predicted"/>
<dbReference type="GO" id="GO:0005975">
    <property type="term" value="P:carbohydrate metabolic process"/>
    <property type="evidence" value="ECO:0007669"/>
    <property type="project" value="InterPro"/>
</dbReference>
<dbReference type="PANTHER" id="PTHR33307:SF11">
    <property type="entry name" value="ALPHA-L-RHAMNOSIDASE"/>
    <property type="match status" value="1"/>
</dbReference>
<evidence type="ECO:0000259" key="4">
    <source>
        <dbReference type="Pfam" id="PF08531"/>
    </source>
</evidence>
<dbReference type="Gene3D" id="2.60.40.10">
    <property type="entry name" value="Immunoglobulins"/>
    <property type="match status" value="1"/>
</dbReference>
<keyword evidence="6" id="KW-0378">Hydrolase</keyword>
<dbReference type="Pfam" id="PF08531">
    <property type="entry name" value="Bac_rhamnosid_N"/>
    <property type="match status" value="1"/>
</dbReference>
<protein>
    <recommendedName>
        <fullName evidence="2">alpha-L-rhamnosidase</fullName>
        <ecNumber evidence="2">3.2.1.40</ecNumber>
    </recommendedName>
</protein>
<dbReference type="Gene3D" id="2.60.420.10">
    <property type="entry name" value="Maltose phosphorylase, domain 3"/>
    <property type="match status" value="1"/>
</dbReference>
<dbReference type="InterPro" id="IPR013737">
    <property type="entry name" value="Bac_rhamnosid_N"/>
</dbReference>
<reference evidence="6" key="2">
    <citation type="journal article" date="2021" name="PeerJ">
        <title>Extensive microbial diversity within the chicken gut microbiome revealed by metagenomics and culture.</title>
        <authorList>
            <person name="Gilroy R."/>
            <person name="Ravi A."/>
            <person name="Getino M."/>
            <person name="Pursley I."/>
            <person name="Horton D.L."/>
            <person name="Alikhan N.F."/>
            <person name="Baker D."/>
            <person name="Gharbi K."/>
            <person name="Hall N."/>
            <person name="Watson M."/>
            <person name="Adriaenssens E.M."/>
            <person name="Foster-Nyarko E."/>
            <person name="Jarju S."/>
            <person name="Secka A."/>
            <person name="Antonio M."/>
            <person name="Oren A."/>
            <person name="Chaudhuri R.R."/>
            <person name="La Ragione R."/>
            <person name="Hildebrand F."/>
            <person name="Pallen M.J."/>
        </authorList>
    </citation>
    <scope>NUCLEOTIDE SEQUENCE</scope>
    <source>
        <strain evidence="6">ChiSjej5B23-6657</strain>
    </source>
</reference>
<dbReference type="GO" id="GO:0030596">
    <property type="term" value="F:alpha-L-rhamnosidase activity"/>
    <property type="evidence" value="ECO:0007669"/>
    <property type="project" value="UniProtKB-EC"/>
</dbReference>
<dbReference type="InterPro" id="IPR013783">
    <property type="entry name" value="Ig-like_fold"/>
</dbReference>
<name>A0A9D1EBJ5_9FIRM</name>